<keyword evidence="1" id="KW-0175">Coiled coil</keyword>
<feature type="region of interest" description="Disordered" evidence="2">
    <location>
        <begin position="200"/>
        <end position="308"/>
    </location>
</feature>
<feature type="compositionally biased region" description="Polar residues" evidence="2">
    <location>
        <begin position="211"/>
        <end position="224"/>
    </location>
</feature>
<sequence>MTWSLTRLPSRSRSLKSLTRSKRASTTTTLDPVNEAVDDDPAPPLPAHDPLVFADPLSLPVADPTNHVMADSTVAVGQEEMVTDTADSPTIVSSKVSSKSGHDDAELPVDVTMSSSDINPATQQLDSALPSAESSLLESVTAVECKAPTREPSNASRATNITKAKLVPLTRQPSSAATSVAPSVSLEDLVSTLFSSARAANIRTDDPPPSLSATPQLSTSTLFPASSPDVHTYLPSTMRHDPSATSSRRHTTLRSASLSRHNGSTHSVVLVSTTTTTSASASDASESATPTTLAHAAAHSSGSPASTYSSALLDHPAAHAHASPSGMVVRAAIDAVEHRVTARCAVLENENAVLRAKIDRLETKAKAHDETLQDLSARVAALLDTPFVDTSTSVAETMSLGRHRGNQVAGVLRDGDTALASTSASGRLRAGSVGSLGLCVDAGGKKRDKGGKWAGETASVKGFASPRTVNGGMMEDKDAAEGHEDKDKEREKARKKKNRFRSWF</sequence>
<name>A0A1Y2HCX9_9FUNG</name>
<dbReference type="AlphaFoldDB" id="A0A1Y2HCX9"/>
<feature type="compositionally biased region" description="Polar residues" evidence="2">
    <location>
        <begin position="253"/>
        <end position="262"/>
    </location>
</feature>
<evidence type="ECO:0000256" key="1">
    <source>
        <dbReference type="SAM" id="Coils"/>
    </source>
</evidence>
<feature type="coiled-coil region" evidence="1">
    <location>
        <begin position="344"/>
        <end position="378"/>
    </location>
</feature>
<comment type="caution">
    <text evidence="3">The sequence shown here is derived from an EMBL/GenBank/DDBJ whole genome shotgun (WGS) entry which is preliminary data.</text>
</comment>
<feature type="compositionally biased region" description="Low complexity" evidence="2">
    <location>
        <begin position="264"/>
        <end position="308"/>
    </location>
</feature>
<dbReference type="EMBL" id="MCFL01000046">
    <property type="protein sequence ID" value="ORZ32448.1"/>
    <property type="molecule type" value="Genomic_DNA"/>
</dbReference>
<feature type="region of interest" description="Disordered" evidence="2">
    <location>
        <begin position="1"/>
        <end position="49"/>
    </location>
</feature>
<feature type="region of interest" description="Disordered" evidence="2">
    <location>
        <begin position="85"/>
        <end position="104"/>
    </location>
</feature>
<evidence type="ECO:0000256" key="2">
    <source>
        <dbReference type="SAM" id="MobiDB-lite"/>
    </source>
</evidence>
<keyword evidence="4" id="KW-1185">Reference proteome</keyword>
<dbReference type="Proteomes" id="UP000193411">
    <property type="component" value="Unassembled WGS sequence"/>
</dbReference>
<gene>
    <name evidence="3" type="ORF">BCR44DRAFT_1463127</name>
</gene>
<protein>
    <submittedName>
        <fullName evidence="3">Uncharacterized protein</fullName>
    </submittedName>
</protein>
<accession>A0A1Y2HCX9</accession>
<evidence type="ECO:0000313" key="4">
    <source>
        <dbReference type="Proteomes" id="UP000193411"/>
    </source>
</evidence>
<proteinExistence type="predicted"/>
<organism evidence="3 4">
    <name type="scientific">Catenaria anguillulae PL171</name>
    <dbReference type="NCBI Taxonomy" id="765915"/>
    <lineage>
        <taxon>Eukaryota</taxon>
        <taxon>Fungi</taxon>
        <taxon>Fungi incertae sedis</taxon>
        <taxon>Blastocladiomycota</taxon>
        <taxon>Blastocladiomycetes</taxon>
        <taxon>Blastocladiales</taxon>
        <taxon>Catenariaceae</taxon>
        <taxon>Catenaria</taxon>
    </lineage>
</organism>
<feature type="region of interest" description="Disordered" evidence="2">
    <location>
        <begin position="446"/>
        <end position="504"/>
    </location>
</feature>
<feature type="compositionally biased region" description="Polar residues" evidence="2">
    <location>
        <begin position="85"/>
        <end position="99"/>
    </location>
</feature>
<feature type="compositionally biased region" description="Basic residues" evidence="2">
    <location>
        <begin position="493"/>
        <end position="504"/>
    </location>
</feature>
<feature type="compositionally biased region" description="Basic and acidic residues" evidence="2">
    <location>
        <begin position="474"/>
        <end position="492"/>
    </location>
</feature>
<evidence type="ECO:0000313" key="3">
    <source>
        <dbReference type="EMBL" id="ORZ32448.1"/>
    </source>
</evidence>
<feature type="compositionally biased region" description="Low complexity" evidence="2">
    <location>
        <begin position="1"/>
        <end position="18"/>
    </location>
</feature>
<reference evidence="3 4" key="1">
    <citation type="submission" date="2016-07" db="EMBL/GenBank/DDBJ databases">
        <title>Pervasive Adenine N6-methylation of Active Genes in Fungi.</title>
        <authorList>
            <consortium name="DOE Joint Genome Institute"/>
            <person name="Mondo S.J."/>
            <person name="Dannebaum R.O."/>
            <person name="Kuo R.C."/>
            <person name="Labutti K."/>
            <person name="Haridas S."/>
            <person name="Kuo A."/>
            <person name="Salamov A."/>
            <person name="Ahrendt S.R."/>
            <person name="Lipzen A."/>
            <person name="Sullivan W."/>
            <person name="Andreopoulos W.B."/>
            <person name="Clum A."/>
            <person name="Lindquist E."/>
            <person name="Daum C."/>
            <person name="Ramamoorthy G.K."/>
            <person name="Gryganskyi A."/>
            <person name="Culley D."/>
            <person name="Magnuson J.K."/>
            <person name="James T.Y."/>
            <person name="O'Malley M.A."/>
            <person name="Stajich J.E."/>
            <person name="Spatafora J.W."/>
            <person name="Visel A."/>
            <person name="Grigoriev I.V."/>
        </authorList>
    </citation>
    <scope>NUCLEOTIDE SEQUENCE [LARGE SCALE GENOMIC DNA]</scope>
    <source>
        <strain evidence="3 4">PL171</strain>
    </source>
</reference>